<evidence type="ECO:0000313" key="2">
    <source>
        <dbReference type="EMBL" id="XBH08253.1"/>
    </source>
</evidence>
<proteinExistence type="predicted"/>
<evidence type="ECO:0000256" key="1">
    <source>
        <dbReference type="SAM" id="MobiDB-lite"/>
    </source>
</evidence>
<name>A0AAU7CT90_9BACT</name>
<gene>
    <name evidence="2" type="ORF">V5E97_20080</name>
</gene>
<reference evidence="2" key="1">
    <citation type="submission" date="2024-05" db="EMBL/GenBank/DDBJ databases">
        <title>Planctomycetes of the genus Singulisphaera possess chitinolytic capabilities.</title>
        <authorList>
            <person name="Ivanova A."/>
        </authorList>
    </citation>
    <scope>NUCLEOTIDE SEQUENCE</scope>
    <source>
        <strain evidence="2">Ch08T</strain>
    </source>
</reference>
<feature type="compositionally biased region" description="Basic and acidic residues" evidence="1">
    <location>
        <begin position="23"/>
        <end position="50"/>
    </location>
</feature>
<dbReference type="RefSeq" id="WP_406701085.1">
    <property type="nucleotide sequence ID" value="NZ_CP155447.1"/>
</dbReference>
<accession>A0AAU7CT90</accession>
<feature type="region of interest" description="Disordered" evidence="1">
    <location>
        <begin position="1"/>
        <end position="56"/>
    </location>
</feature>
<dbReference type="AlphaFoldDB" id="A0AAU7CT90"/>
<protein>
    <submittedName>
        <fullName evidence="2">Uncharacterized protein</fullName>
    </submittedName>
</protein>
<sequence length="56" mass="6190">MTTGPALWPGSVTRANAQTEVTDPGHNDVNDWKANRYSEAKNPKDRERPAPHSPGY</sequence>
<dbReference type="EMBL" id="CP155447">
    <property type="protein sequence ID" value="XBH08253.1"/>
    <property type="molecule type" value="Genomic_DNA"/>
</dbReference>
<organism evidence="2">
    <name type="scientific">Singulisphaera sp. Ch08</name>
    <dbReference type="NCBI Taxonomy" id="3120278"/>
    <lineage>
        <taxon>Bacteria</taxon>
        <taxon>Pseudomonadati</taxon>
        <taxon>Planctomycetota</taxon>
        <taxon>Planctomycetia</taxon>
        <taxon>Isosphaerales</taxon>
        <taxon>Isosphaeraceae</taxon>
        <taxon>Singulisphaera</taxon>
    </lineage>
</organism>